<comment type="caution">
    <text evidence="1">The sequence shown here is derived from an EMBL/GenBank/DDBJ whole genome shotgun (WGS) entry which is preliminary data.</text>
</comment>
<protein>
    <submittedName>
        <fullName evidence="1">Uncharacterized protein</fullName>
    </submittedName>
</protein>
<dbReference type="HOGENOM" id="CLU_2589696_0_0_1"/>
<dbReference type="AlphaFoldDB" id="S8BTU1"/>
<dbReference type="Proteomes" id="UP000015100">
    <property type="component" value="Unassembled WGS sequence"/>
</dbReference>
<reference evidence="1 2" key="1">
    <citation type="journal article" date="2013" name="PLoS Genet.">
        <title>Genomic mechanisms accounting for the adaptation to parasitism in nematode-trapping fungi.</title>
        <authorList>
            <person name="Meerupati T."/>
            <person name="Andersson K.M."/>
            <person name="Friman E."/>
            <person name="Kumar D."/>
            <person name="Tunlid A."/>
            <person name="Ahren D."/>
        </authorList>
    </citation>
    <scope>NUCLEOTIDE SEQUENCE [LARGE SCALE GENOMIC DNA]</scope>
    <source>
        <strain evidence="1 2">CBS 200.50</strain>
    </source>
</reference>
<gene>
    <name evidence="1" type="ORF">H072_7524</name>
</gene>
<dbReference type="EMBL" id="AQGS01000532">
    <property type="protein sequence ID" value="EPS38692.1"/>
    <property type="molecule type" value="Genomic_DNA"/>
</dbReference>
<name>S8BTU1_DACHA</name>
<keyword evidence="2" id="KW-1185">Reference proteome</keyword>
<sequence>MTTDYGTDYGPPSSGLSAYVATEAESIDSPELQNSGSGLSLCTLWKPTKNPFQPIVKLVCSSVPALRVQMTDGLLAMSTA</sequence>
<evidence type="ECO:0000313" key="2">
    <source>
        <dbReference type="Proteomes" id="UP000015100"/>
    </source>
</evidence>
<reference evidence="2" key="2">
    <citation type="submission" date="2013-04" db="EMBL/GenBank/DDBJ databases">
        <title>Genomic mechanisms accounting for the adaptation to parasitism in nematode-trapping fungi.</title>
        <authorList>
            <person name="Ahren D.G."/>
        </authorList>
    </citation>
    <scope>NUCLEOTIDE SEQUENCE [LARGE SCALE GENOMIC DNA]</scope>
    <source>
        <strain evidence="2">CBS 200.50</strain>
    </source>
</reference>
<evidence type="ECO:0000313" key="1">
    <source>
        <dbReference type="EMBL" id="EPS38692.1"/>
    </source>
</evidence>
<accession>S8BTU1</accession>
<proteinExistence type="predicted"/>
<organism evidence="1 2">
    <name type="scientific">Dactylellina haptotyla (strain CBS 200.50)</name>
    <name type="common">Nematode-trapping fungus</name>
    <name type="synonym">Monacrosporium haptotylum</name>
    <dbReference type="NCBI Taxonomy" id="1284197"/>
    <lineage>
        <taxon>Eukaryota</taxon>
        <taxon>Fungi</taxon>
        <taxon>Dikarya</taxon>
        <taxon>Ascomycota</taxon>
        <taxon>Pezizomycotina</taxon>
        <taxon>Orbiliomycetes</taxon>
        <taxon>Orbiliales</taxon>
        <taxon>Orbiliaceae</taxon>
        <taxon>Dactylellina</taxon>
    </lineage>
</organism>